<dbReference type="InterPro" id="IPR011059">
    <property type="entry name" value="Metal-dep_hydrolase_composite"/>
</dbReference>
<feature type="chain" id="PRO_5017011112" evidence="1">
    <location>
        <begin position="21"/>
        <end position="378"/>
    </location>
</feature>
<gene>
    <name evidence="3" type="ORF">C8D94_102325</name>
</gene>
<name>A0A370QFJ9_9FLAO</name>
<protein>
    <submittedName>
        <fullName evidence="3">Imidazolonepropionase-like amidohydrolase</fullName>
    </submittedName>
</protein>
<organism evidence="3 4">
    <name type="scientific">Marinirhabdus gelatinilytica</name>
    <dbReference type="NCBI Taxonomy" id="1703343"/>
    <lineage>
        <taxon>Bacteria</taxon>
        <taxon>Pseudomonadati</taxon>
        <taxon>Bacteroidota</taxon>
        <taxon>Flavobacteriia</taxon>
        <taxon>Flavobacteriales</taxon>
        <taxon>Flavobacteriaceae</taxon>
    </lineage>
</organism>
<feature type="domain" description="Amidohydrolase-related" evidence="2">
    <location>
        <begin position="67"/>
        <end position="374"/>
    </location>
</feature>
<dbReference type="RefSeq" id="WP_115123343.1">
    <property type="nucleotide sequence ID" value="NZ_QRAO01000002.1"/>
</dbReference>
<dbReference type="InterPro" id="IPR006680">
    <property type="entry name" value="Amidohydro-rel"/>
</dbReference>
<dbReference type="GO" id="GO:0016810">
    <property type="term" value="F:hydrolase activity, acting on carbon-nitrogen (but not peptide) bonds"/>
    <property type="evidence" value="ECO:0007669"/>
    <property type="project" value="InterPro"/>
</dbReference>
<dbReference type="SUPFAM" id="SSF51556">
    <property type="entry name" value="Metallo-dependent hydrolases"/>
    <property type="match status" value="1"/>
</dbReference>
<keyword evidence="1" id="KW-0732">Signal</keyword>
<dbReference type="Gene3D" id="3.20.20.140">
    <property type="entry name" value="Metal-dependent hydrolases"/>
    <property type="match status" value="1"/>
</dbReference>
<dbReference type="OrthoDB" id="9797498at2"/>
<dbReference type="PANTHER" id="PTHR43135:SF3">
    <property type="entry name" value="ALPHA-D-RIBOSE 1-METHYLPHOSPHONATE 5-TRIPHOSPHATE DIPHOSPHATASE"/>
    <property type="match status" value="1"/>
</dbReference>
<dbReference type="InterPro" id="IPR032466">
    <property type="entry name" value="Metal_Hydrolase"/>
</dbReference>
<accession>A0A370QFJ9</accession>
<dbReference type="EMBL" id="QRAO01000002">
    <property type="protein sequence ID" value="RDK87143.1"/>
    <property type="molecule type" value="Genomic_DNA"/>
</dbReference>
<evidence type="ECO:0000256" key="1">
    <source>
        <dbReference type="SAM" id="SignalP"/>
    </source>
</evidence>
<dbReference type="Pfam" id="PF01979">
    <property type="entry name" value="Amidohydro_1"/>
    <property type="match status" value="1"/>
</dbReference>
<dbReference type="Gene3D" id="2.30.40.10">
    <property type="entry name" value="Urease, subunit C, domain 1"/>
    <property type="match status" value="2"/>
</dbReference>
<dbReference type="PANTHER" id="PTHR43135">
    <property type="entry name" value="ALPHA-D-RIBOSE 1-METHYLPHOSPHONATE 5-TRIPHOSPHATE DIPHOSPHATASE"/>
    <property type="match status" value="1"/>
</dbReference>
<feature type="signal peptide" evidence="1">
    <location>
        <begin position="1"/>
        <end position="20"/>
    </location>
</feature>
<dbReference type="Proteomes" id="UP000255317">
    <property type="component" value="Unassembled WGS sequence"/>
</dbReference>
<dbReference type="AlphaFoldDB" id="A0A370QFJ9"/>
<reference evidence="3 4" key="1">
    <citation type="submission" date="2018-07" db="EMBL/GenBank/DDBJ databases">
        <title>Genomic Encyclopedia of Type Strains, Phase IV (KMG-IV): sequencing the most valuable type-strain genomes for metagenomic binning, comparative biology and taxonomic classification.</title>
        <authorList>
            <person name="Goeker M."/>
        </authorList>
    </citation>
    <scope>NUCLEOTIDE SEQUENCE [LARGE SCALE GENOMIC DNA]</scope>
    <source>
        <strain evidence="3 4">DSM 101478</strain>
    </source>
</reference>
<dbReference type="InterPro" id="IPR051781">
    <property type="entry name" value="Metallo-dep_Hydrolase"/>
</dbReference>
<dbReference type="SUPFAM" id="SSF51338">
    <property type="entry name" value="Composite domain of metallo-dependent hydrolases"/>
    <property type="match status" value="1"/>
</dbReference>
<evidence type="ECO:0000313" key="3">
    <source>
        <dbReference type="EMBL" id="RDK87143.1"/>
    </source>
</evidence>
<evidence type="ECO:0000313" key="4">
    <source>
        <dbReference type="Proteomes" id="UP000255317"/>
    </source>
</evidence>
<sequence>MKIVLHITMLFFATVLSAQSFVITNVTLFDGETVTENTSVLIEDGEITKISEEISTTATIIDGTGKFLMPAMTNGHVHAWSPQSLKEAAQAGVLNVLDMHGIETMQGMMKQLSDSTNYARYFVAGAAATVPGGHGTQYGFPTPTLTKTEEATKFVEDRLKAGANYLKIIVEPWKETLSHETVKALIDAAHEKQSVAVVHISKADDAKKVMANGADGLVHLWWDTLLTSSELNEWKKNSNAFIMPTLLTSKLFLENIRPTAPKESMLSDEDLLLQVKNVYEAGIPLLAGTDPPNAGINYGTDLYKELDLLSKAGIPNLEVLKTATSLPPKHFKLGTFGMIREGYKADLLLLGKNPILDIQNIASIETIWKEGKVVAQTK</sequence>
<keyword evidence="3" id="KW-0378">Hydrolase</keyword>
<comment type="caution">
    <text evidence="3">The sequence shown here is derived from an EMBL/GenBank/DDBJ whole genome shotgun (WGS) entry which is preliminary data.</text>
</comment>
<evidence type="ECO:0000259" key="2">
    <source>
        <dbReference type="Pfam" id="PF01979"/>
    </source>
</evidence>
<proteinExistence type="predicted"/>
<keyword evidence="4" id="KW-1185">Reference proteome</keyword>